<dbReference type="PANTHER" id="PTHR32285:SF53">
    <property type="entry name" value="PROTEIN TRICHOME BIREFRINGENCE-LIKE 9"/>
    <property type="match status" value="1"/>
</dbReference>
<dbReference type="PANTHER" id="PTHR32285">
    <property type="entry name" value="PROTEIN TRICHOME BIREFRINGENCE-LIKE 9-RELATED"/>
    <property type="match status" value="1"/>
</dbReference>
<protein>
    <recommendedName>
        <fullName evidence="2">Trichome birefringence-like C-terminal domain-containing protein</fullName>
    </recommendedName>
</protein>
<organism evidence="3 4">
    <name type="scientific">Morus notabilis</name>
    <dbReference type="NCBI Taxonomy" id="981085"/>
    <lineage>
        <taxon>Eukaryota</taxon>
        <taxon>Viridiplantae</taxon>
        <taxon>Streptophyta</taxon>
        <taxon>Embryophyta</taxon>
        <taxon>Tracheophyta</taxon>
        <taxon>Spermatophyta</taxon>
        <taxon>Magnoliopsida</taxon>
        <taxon>eudicotyledons</taxon>
        <taxon>Gunneridae</taxon>
        <taxon>Pentapetalae</taxon>
        <taxon>rosids</taxon>
        <taxon>fabids</taxon>
        <taxon>Rosales</taxon>
        <taxon>Moraceae</taxon>
        <taxon>Moreae</taxon>
        <taxon>Morus</taxon>
    </lineage>
</organism>
<sequence length="326" mass="36930">MIIIIRTGDGLEMIFVHFSCTMKAVLFLTPGFVAAKTGEKTRIIGDGGGNPTAVIFPDHDNIHGILCIYNVRWDQSKIDKLFFRIVLRFNASDFLERSRNGRIVFAGDSIGRNQWESLLCMLAQAVSNKSTIYEVNGSPITKHKGFLSMRFQEYNLTVEYYRAPFLVTIGRPPPNSSKQVLSAIRVDQLHWYSKNWAGADVLVFNDGHWWNKGKTTSVNGTWNEGGNCDMNVGPETNTENLEADPSNNLIIYDAVKQMDYGNWKVQFLNITYLTEIRKDGHPSKYREPGTPPLAPQDCSHWCLPGVPDTWNELLYARLLSKGFRTK</sequence>
<keyword evidence="4" id="KW-1185">Reference proteome</keyword>
<dbReference type="InterPro" id="IPR029962">
    <property type="entry name" value="TBL"/>
</dbReference>
<dbReference type="GO" id="GO:0005794">
    <property type="term" value="C:Golgi apparatus"/>
    <property type="evidence" value="ECO:0007669"/>
    <property type="project" value="TreeGrafter"/>
</dbReference>
<proteinExistence type="inferred from homology"/>
<dbReference type="InterPro" id="IPR026057">
    <property type="entry name" value="TBL_C"/>
</dbReference>
<comment type="similarity">
    <text evidence="1">Belongs to the PC-esterase family. TBL subfamily.</text>
</comment>
<feature type="domain" description="Trichome birefringence-like C-terminal" evidence="2">
    <location>
        <begin position="88"/>
        <end position="219"/>
    </location>
</feature>
<name>W9QUE3_9ROSA</name>
<evidence type="ECO:0000256" key="1">
    <source>
        <dbReference type="ARBA" id="ARBA00007727"/>
    </source>
</evidence>
<evidence type="ECO:0000313" key="4">
    <source>
        <dbReference type="Proteomes" id="UP000030645"/>
    </source>
</evidence>
<dbReference type="EMBL" id="KE344192">
    <property type="protein sequence ID" value="EXB54611.1"/>
    <property type="molecule type" value="Genomic_DNA"/>
</dbReference>
<dbReference type="GO" id="GO:0016413">
    <property type="term" value="F:O-acetyltransferase activity"/>
    <property type="evidence" value="ECO:0007669"/>
    <property type="project" value="InterPro"/>
</dbReference>
<gene>
    <name evidence="3" type="ORF">L484_019183</name>
</gene>
<dbReference type="Proteomes" id="UP000030645">
    <property type="component" value="Unassembled WGS sequence"/>
</dbReference>
<accession>W9QUE3</accession>
<dbReference type="STRING" id="981085.W9QUE3"/>
<reference evidence="4" key="1">
    <citation type="submission" date="2013-01" db="EMBL/GenBank/DDBJ databases">
        <title>Draft Genome Sequence of a Mulberry Tree, Morus notabilis C.K. Schneid.</title>
        <authorList>
            <person name="He N."/>
            <person name="Zhao S."/>
        </authorList>
    </citation>
    <scope>NUCLEOTIDE SEQUENCE</scope>
</reference>
<dbReference type="Pfam" id="PF13839">
    <property type="entry name" value="PC-Esterase"/>
    <property type="match status" value="1"/>
</dbReference>
<dbReference type="eggNOG" id="ENOG502QSSZ">
    <property type="taxonomic scope" value="Eukaryota"/>
</dbReference>
<evidence type="ECO:0000313" key="3">
    <source>
        <dbReference type="EMBL" id="EXB54611.1"/>
    </source>
</evidence>
<dbReference type="AlphaFoldDB" id="W9QUE3"/>
<evidence type="ECO:0000259" key="2">
    <source>
        <dbReference type="Pfam" id="PF13839"/>
    </source>
</evidence>